<protein>
    <submittedName>
        <fullName evidence="1">Uncharacterized protein</fullName>
    </submittedName>
</protein>
<dbReference type="HOGENOM" id="CLU_037155_3_0_1"/>
<dbReference type="Pfam" id="PF14388">
    <property type="entry name" value="DUF4419"/>
    <property type="match status" value="1"/>
</dbReference>
<accession>A0A0C2WU61</accession>
<dbReference type="PANTHER" id="PTHR31252">
    <property type="entry name" value="DUF4419 DOMAIN-CONTAINING PROTEIN"/>
    <property type="match status" value="1"/>
</dbReference>
<gene>
    <name evidence="1" type="ORF">M378DRAFT_168762</name>
</gene>
<dbReference type="AlphaFoldDB" id="A0A0C2WU61"/>
<dbReference type="STRING" id="946122.A0A0C2WU61"/>
<proteinExistence type="predicted"/>
<evidence type="ECO:0000313" key="2">
    <source>
        <dbReference type="Proteomes" id="UP000054549"/>
    </source>
</evidence>
<dbReference type="OrthoDB" id="9978173at2759"/>
<reference evidence="1 2" key="1">
    <citation type="submission" date="2014-04" db="EMBL/GenBank/DDBJ databases">
        <title>Evolutionary Origins and Diversification of the Mycorrhizal Mutualists.</title>
        <authorList>
            <consortium name="DOE Joint Genome Institute"/>
            <consortium name="Mycorrhizal Genomics Consortium"/>
            <person name="Kohler A."/>
            <person name="Kuo A."/>
            <person name="Nagy L.G."/>
            <person name="Floudas D."/>
            <person name="Copeland A."/>
            <person name="Barry K.W."/>
            <person name="Cichocki N."/>
            <person name="Veneault-Fourrey C."/>
            <person name="LaButti K."/>
            <person name="Lindquist E.A."/>
            <person name="Lipzen A."/>
            <person name="Lundell T."/>
            <person name="Morin E."/>
            <person name="Murat C."/>
            <person name="Riley R."/>
            <person name="Ohm R."/>
            <person name="Sun H."/>
            <person name="Tunlid A."/>
            <person name="Henrissat B."/>
            <person name="Grigoriev I.V."/>
            <person name="Hibbett D.S."/>
            <person name="Martin F."/>
        </authorList>
    </citation>
    <scope>NUCLEOTIDE SEQUENCE [LARGE SCALE GENOMIC DNA]</scope>
    <source>
        <strain evidence="1 2">Koide BX008</strain>
    </source>
</reference>
<evidence type="ECO:0000313" key="1">
    <source>
        <dbReference type="EMBL" id="KIL59883.1"/>
    </source>
</evidence>
<dbReference type="EMBL" id="KN818308">
    <property type="protein sequence ID" value="KIL59883.1"/>
    <property type="molecule type" value="Genomic_DNA"/>
</dbReference>
<name>A0A0C2WU61_AMAMK</name>
<organism evidence="1 2">
    <name type="scientific">Amanita muscaria (strain Koide BX008)</name>
    <dbReference type="NCBI Taxonomy" id="946122"/>
    <lineage>
        <taxon>Eukaryota</taxon>
        <taxon>Fungi</taxon>
        <taxon>Dikarya</taxon>
        <taxon>Basidiomycota</taxon>
        <taxon>Agaricomycotina</taxon>
        <taxon>Agaricomycetes</taxon>
        <taxon>Agaricomycetidae</taxon>
        <taxon>Agaricales</taxon>
        <taxon>Pluteineae</taxon>
        <taxon>Amanitaceae</taxon>
        <taxon>Amanita</taxon>
    </lineage>
</organism>
<dbReference type="Proteomes" id="UP000054549">
    <property type="component" value="Unassembled WGS sequence"/>
</dbReference>
<dbReference type="InParanoid" id="A0A0C2WU61"/>
<keyword evidence="2" id="KW-1185">Reference proteome</keyword>
<sequence>MQGFAKGAHGITPAVLLSDENHGTGLQARPTSAAGSVTFFPASHKAAEFRPMPLAFADAPDDSKDGAAWKLFHRIYKGERVPTEILRTSIPPGKEGSSFLQDVITQPNGFVHTVIEAYNGHRALIIRPDDVWLAILVQFNFFVNGNAELLRKHFVSHEGKEELIVQTDGDRYTVDFAEMSRKMTQLMQMRIVDPDLQDWVMPTFSTTTIRDTTVYAMVMMAALKKYFSYTFHLTCGIPQVTLEGTKEDWESLLSRLAKLKGYGKEAEAWYHLLQPVISQFVAAYDNPNSAENLDFWNKVAHGRIMGSGPSYIAGWITAFCYFSAAGTPTKTSGEGTCIDGVMYPRISMDEVPACIAEVDVLLNDNGEKFDSVLVAGSIGTQICPDANSVRNTVKPLPAWWYLLCPQQKGATTRNGLQEVRVVSRYKWSQTPSHSWTFPAPSE</sequence>
<dbReference type="PANTHER" id="PTHR31252:SF11">
    <property type="entry name" value="DUF4419 DOMAIN-CONTAINING PROTEIN"/>
    <property type="match status" value="1"/>
</dbReference>
<dbReference type="InterPro" id="IPR025533">
    <property type="entry name" value="DUF4419"/>
</dbReference>